<proteinExistence type="predicted"/>
<feature type="region of interest" description="Disordered" evidence="1">
    <location>
        <begin position="559"/>
        <end position="853"/>
    </location>
</feature>
<feature type="compositionally biased region" description="Polar residues" evidence="1">
    <location>
        <begin position="446"/>
        <end position="455"/>
    </location>
</feature>
<evidence type="ECO:0000256" key="1">
    <source>
        <dbReference type="SAM" id="MobiDB-lite"/>
    </source>
</evidence>
<feature type="compositionally biased region" description="Polar residues" evidence="1">
    <location>
        <begin position="485"/>
        <end position="499"/>
    </location>
</feature>
<evidence type="ECO:0000313" key="4">
    <source>
        <dbReference type="Proteomes" id="UP000801492"/>
    </source>
</evidence>
<feature type="compositionally biased region" description="Polar residues" evidence="1">
    <location>
        <begin position="417"/>
        <end position="429"/>
    </location>
</feature>
<feature type="compositionally biased region" description="Polar residues" evidence="1">
    <location>
        <begin position="1006"/>
        <end position="1015"/>
    </location>
</feature>
<feature type="compositionally biased region" description="Polar residues" evidence="1">
    <location>
        <begin position="708"/>
        <end position="721"/>
    </location>
</feature>
<name>A0A8K0DBR5_IGNLU</name>
<comment type="caution">
    <text evidence="3">The sequence shown here is derived from an EMBL/GenBank/DDBJ whole genome shotgun (WGS) entry which is preliminary data.</text>
</comment>
<feature type="signal peptide" evidence="2">
    <location>
        <begin position="1"/>
        <end position="25"/>
    </location>
</feature>
<evidence type="ECO:0000256" key="2">
    <source>
        <dbReference type="SAM" id="SignalP"/>
    </source>
</evidence>
<sequence>MKISSFCYFLAYIIFTTITSAPAKSLYDNNFHARNSDEFKQYPVKRRALNQEQPYFIAPREDDPYSESTFANADNPPLQRYRRVEDNKPQPSLEKQLDLKRSTLLGGDKRSDRLYKRDLSMRPQRHDDTYGIVYGNGRPIGILEPFPQAYEFAPLFSAREGVEEIEPIPPPPRRSVMDILYPTDSRLGANAFVNDWSENSEVNLQDSAKYNDEKYPAVLNDFKIDSRLSNANAYVRDTKDMERESKAEKNQDKREMKNMIVKEPVKRSPVGITNEKIAELKSALNRIQNPGPSDKVTEIEDNLHDILSDMGLVDDGDDKSMMDSFKNKREVRNSDEPIKRDTDKEDENLEEGLNRIEITKANHDVNKRESKSEKKDNEVDKSKNMNVIDASLSKLKDDDELSENSNLDSNELKGEDSPSSLKSISQNEGLDNEENQNHFEVKRSTSKLTAANYQTEGDAYIRNKRQESKNENNDLMKGLEKSGDLTVSGNKSPLASSGNEAELDKKRNKDQTTFSPGTSEKVKREQNELEYQKQIEQNIQNKIDAIKEQVKREIEALKAKEAAAASNKQETQRKKRETVNTLIEEENSALDPQEHPDEKLIPHIRRRRNLEESFKARKRTKRELPDFSNLNNIDVADYLDLTGQRQGRDDRGPSSDYLLDSQENKFPLNDDLQSLKNAKEKRDTSAQDSNTRVDDLPISGQAEEKKSISSFTVENEQQLRNDPNLASDENHNQVVQKRSAEETDSQKDPDLSEIVNPIQKNETPADREKKEVKEEEIKQKENAQSGDEDSNKKEVRSKSSDSNGLDTNSNLEAKFKSGQNTEESSNIHRRRRQVDEDNAQSHPSIYNRRNKRASAVMPYAKSAFFPYRAEDEEVDDEGDEFDEDNFEDHSALQKRDVYNPRQFRHPPDYQRLQDYDYASSSNNYQPEKRSLANKFVANMNSDVYENPNNYLYNPSTYVRRKRQDNIEQLAALHGGGPMLHHLAAVRERNMQNLNDDSLRSKRNFHRSGQNAGNQNTKEEPENIADLSDTDLFGALPQSYDGNNLLRIKRVKREATLNKTMETSSKEKQGAG</sequence>
<feature type="region of interest" description="Disordered" evidence="1">
    <location>
        <begin position="311"/>
        <end position="526"/>
    </location>
</feature>
<evidence type="ECO:0000313" key="3">
    <source>
        <dbReference type="EMBL" id="KAF2900288.1"/>
    </source>
</evidence>
<organism evidence="3 4">
    <name type="scientific">Ignelater luminosus</name>
    <name type="common">Cucubano</name>
    <name type="synonym">Pyrophorus luminosus</name>
    <dbReference type="NCBI Taxonomy" id="2038154"/>
    <lineage>
        <taxon>Eukaryota</taxon>
        <taxon>Metazoa</taxon>
        <taxon>Ecdysozoa</taxon>
        <taxon>Arthropoda</taxon>
        <taxon>Hexapoda</taxon>
        <taxon>Insecta</taxon>
        <taxon>Pterygota</taxon>
        <taxon>Neoptera</taxon>
        <taxon>Endopterygota</taxon>
        <taxon>Coleoptera</taxon>
        <taxon>Polyphaga</taxon>
        <taxon>Elateriformia</taxon>
        <taxon>Elateroidea</taxon>
        <taxon>Elateridae</taxon>
        <taxon>Agrypninae</taxon>
        <taxon>Pyrophorini</taxon>
        <taxon>Ignelater</taxon>
    </lineage>
</organism>
<reference evidence="3" key="1">
    <citation type="submission" date="2019-08" db="EMBL/GenBank/DDBJ databases">
        <title>The genome of the North American firefly Photinus pyralis.</title>
        <authorList>
            <consortium name="Photinus pyralis genome working group"/>
            <person name="Fallon T.R."/>
            <person name="Sander Lower S.E."/>
            <person name="Weng J.-K."/>
        </authorList>
    </citation>
    <scope>NUCLEOTIDE SEQUENCE</scope>
    <source>
        <strain evidence="3">TRF0915ILg1</strain>
        <tissue evidence="3">Whole body</tissue>
    </source>
</reference>
<protein>
    <submittedName>
        <fullName evidence="3">Uncharacterized protein</fullName>
    </submittedName>
</protein>
<feature type="compositionally biased region" description="Basic and acidic residues" evidence="1">
    <location>
        <begin position="592"/>
        <end position="601"/>
    </location>
</feature>
<accession>A0A8K0DBR5</accession>
<feature type="chain" id="PRO_5035474707" evidence="2">
    <location>
        <begin position="26"/>
        <end position="1071"/>
    </location>
</feature>
<dbReference type="EMBL" id="VTPC01002291">
    <property type="protein sequence ID" value="KAF2900288.1"/>
    <property type="molecule type" value="Genomic_DNA"/>
</dbReference>
<feature type="compositionally biased region" description="Polar residues" evidence="1">
    <location>
        <begin position="800"/>
        <end position="824"/>
    </location>
</feature>
<keyword evidence="2" id="KW-0732">Signal</keyword>
<dbReference type="OrthoDB" id="6766427at2759"/>
<feature type="compositionally biased region" description="Basic and acidic residues" evidence="1">
    <location>
        <begin position="789"/>
        <end position="799"/>
    </location>
</feature>
<gene>
    <name evidence="3" type="ORF">ILUMI_05898</name>
</gene>
<dbReference type="Proteomes" id="UP000801492">
    <property type="component" value="Unassembled WGS sequence"/>
</dbReference>
<dbReference type="AlphaFoldDB" id="A0A8K0DBR5"/>
<feature type="region of interest" description="Disordered" evidence="1">
    <location>
        <begin position="998"/>
        <end position="1021"/>
    </location>
</feature>
<feature type="compositionally biased region" description="Basic and acidic residues" evidence="1">
    <location>
        <begin position="459"/>
        <end position="483"/>
    </location>
</feature>
<feature type="compositionally biased region" description="Basic and acidic residues" evidence="1">
    <location>
        <begin position="738"/>
        <end position="750"/>
    </location>
</feature>
<feature type="compositionally biased region" description="Basic and acidic residues" evidence="1">
    <location>
        <begin position="763"/>
        <end position="781"/>
    </location>
</feature>
<feature type="compositionally biased region" description="Basic and acidic residues" evidence="1">
    <location>
        <begin position="677"/>
        <end position="695"/>
    </location>
</feature>
<keyword evidence="4" id="KW-1185">Reference proteome</keyword>
<feature type="compositionally biased region" description="Basic and acidic residues" evidence="1">
    <location>
        <begin position="352"/>
        <end position="383"/>
    </location>
</feature>
<feature type="compositionally biased region" description="Basic and acidic residues" evidence="1">
    <location>
        <begin position="318"/>
        <end position="343"/>
    </location>
</feature>